<organism evidence="4 5">
    <name type="scientific">Gordonia tangerina</name>
    <dbReference type="NCBI Taxonomy" id="2911060"/>
    <lineage>
        <taxon>Bacteria</taxon>
        <taxon>Bacillati</taxon>
        <taxon>Actinomycetota</taxon>
        <taxon>Actinomycetes</taxon>
        <taxon>Mycobacteriales</taxon>
        <taxon>Gordoniaceae</taxon>
        <taxon>Gordonia</taxon>
    </lineage>
</organism>
<reference evidence="4" key="1">
    <citation type="submission" date="2022-01" db="EMBL/GenBank/DDBJ databases">
        <title>Gordonia xiamenensis sp. nov., isolated from surface seawater in Xiamen.</title>
        <authorList>
            <person name="He Y.F."/>
        </authorList>
    </citation>
    <scope>NUCLEOTIDE SEQUENCE</scope>
    <source>
        <strain evidence="4">GW1C4-4</strain>
    </source>
</reference>
<name>A0ABS9DRX1_9ACTN</name>
<evidence type="ECO:0000313" key="4">
    <source>
        <dbReference type="EMBL" id="MCF3940666.1"/>
    </source>
</evidence>
<dbReference type="RefSeq" id="WP_235725410.1">
    <property type="nucleotide sequence ID" value="NZ_JAKGCU010000024.1"/>
</dbReference>
<evidence type="ECO:0000256" key="1">
    <source>
        <dbReference type="SAM" id="SignalP"/>
    </source>
</evidence>
<feature type="signal peptide" evidence="1">
    <location>
        <begin position="1"/>
        <end position="21"/>
    </location>
</feature>
<comment type="caution">
    <text evidence="4">The sequence shown here is derived from an EMBL/GenBank/DDBJ whole genome shotgun (WGS) entry which is preliminary data.</text>
</comment>
<evidence type="ECO:0000259" key="3">
    <source>
        <dbReference type="Pfam" id="PF24092"/>
    </source>
</evidence>
<gene>
    <name evidence="4" type="ORF">L1892_20045</name>
</gene>
<evidence type="ECO:0000313" key="5">
    <source>
        <dbReference type="Proteomes" id="UP001108089"/>
    </source>
</evidence>
<evidence type="ECO:0000259" key="2">
    <source>
        <dbReference type="Pfam" id="PF24088"/>
    </source>
</evidence>
<protein>
    <submittedName>
        <fullName evidence="4">Uncharacterized protein</fullName>
    </submittedName>
</protein>
<sequence length="426" mass="45601">MTRWQPALRTMGIAATTAATLATLTACSTDGQPATDDAAASSSAAAASVDVAALDTGPYPTDPRPEFGRATDDQIVQVEGQRMAQFIVVPFEVDRDITDMKNPTSAIASRNNLTMILGEGTPEVPANDDLLYGFSTTASTPAANIRQGTSRGLNTVVLRYMTPEAATAAAQQLAEQVATNGDNTVTTLPGLPGTHVIHDTGTDDTHQLMTFTPHNSYVIYEWYETTTKQQDKLEPTVRKAISLQTALIDQFPATPTKDEAAARGITGPTRPIVDQDHVLIYTLPYTDEEMDNGKTGLTPQSMRAVYGPRGMAHFSGDPVGTFNDLNAAGSTANAVERSVVYRAASDEQATTLMDSYRRTDSADIGAPPGLSDAKCSTTNDSNNTTYTCHVKLGRYVGEIHSDNKQDAYQQAAAQYVLFTKAEQNES</sequence>
<dbReference type="InterPro" id="IPR056463">
    <property type="entry name" value="DUF7373_C"/>
</dbReference>
<proteinExistence type="predicted"/>
<dbReference type="Pfam" id="PF24088">
    <property type="entry name" value="DUF7373"/>
    <property type="match status" value="1"/>
</dbReference>
<feature type="domain" description="DUF7373" evidence="2">
    <location>
        <begin position="69"/>
        <end position="260"/>
    </location>
</feature>
<dbReference type="Pfam" id="PF24092">
    <property type="entry name" value="DUF7373_C"/>
    <property type="match status" value="1"/>
</dbReference>
<dbReference type="Proteomes" id="UP001108089">
    <property type="component" value="Unassembled WGS sequence"/>
</dbReference>
<feature type="chain" id="PRO_5045129992" evidence="1">
    <location>
        <begin position="22"/>
        <end position="426"/>
    </location>
</feature>
<dbReference type="EMBL" id="JAKGCU010000024">
    <property type="protein sequence ID" value="MCF3940666.1"/>
    <property type="molecule type" value="Genomic_DNA"/>
</dbReference>
<keyword evidence="1" id="KW-0732">Signal</keyword>
<dbReference type="InterPro" id="IPR055797">
    <property type="entry name" value="DUF7373"/>
</dbReference>
<accession>A0ABS9DRX1</accession>
<dbReference type="PROSITE" id="PS51257">
    <property type="entry name" value="PROKAR_LIPOPROTEIN"/>
    <property type="match status" value="1"/>
</dbReference>
<keyword evidence="5" id="KW-1185">Reference proteome</keyword>
<feature type="domain" description="DUF7373" evidence="3">
    <location>
        <begin position="301"/>
        <end position="419"/>
    </location>
</feature>